<dbReference type="Proteomes" id="UP000504610">
    <property type="component" value="Unplaced"/>
</dbReference>
<evidence type="ECO:0000256" key="1">
    <source>
        <dbReference type="SAM" id="MobiDB-lite"/>
    </source>
</evidence>
<reference evidence="4" key="1">
    <citation type="submission" date="2025-08" db="UniProtKB">
        <authorList>
            <consortium name="RefSeq"/>
        </authorList>
    </citation>
    <scope>IDENTIFICATION</scope>
    <source>
        <tissue evidence="4">Leaf</tissue>
    </source>
</reference>
<keyword evidence="3" id="KW-1185">Reference proteome</keyword>
<evidence type="ECO:0000259" key="2">
    <source>
        <dbReference type="Pfam" id="PF14303"/>
    </source>
</evidence>
<evidence type="ECO:0000313" key="3">
    <source>
        <dbReference type="Proteomes" id="UP000504610"/>
    </source>
</evidence>
<dbReference type="RefSeq" id="XP_018449972.2">
    <property type="nucleotide sequence ID" value="XM_018594470.2"/>
</dbReference>
<feature type="compositionally biased region" description="Low complexity" evidence="1">
    <location>
        <begin position="129"/>
        <end position="142"/>
    </location>
</feature>
<feature type="domain" description="No apical meristem-associated C-terminal" evidence="2">
    <location>
        <begin position="81"/>
        <end position="239"/>
    </location>
</feature>
<dbReference type="PANTHER" id="PTHR45125:SF3">
    <property type="entry name" value="NO-APICAL-MERISTEM-ASSOCIATED CARBOXY-TERMINAL DOMAIN PROTEIN"/>
    <property type="match status" value="1"/>
</dbReference>
<sequence length="274" mass="30935">MEKSIGSSFNQHEDELLCRVYLEISQDPIGSNNQSLGKLWEKKSKRVTMKKKMSVGKLEATDHYKMEKAKKLLVQDPKLKKSFKFDHVWVLMKDIPKFTDNVNFGIPNTPESPVVGSPTSQSPGLSSFSINLSSDDGGSNSSQHPIGSKKAKLKRKISEGNNSSVDTLVSSNEQVLDFLKESASSREKNNEIVQLRMQNQAKKLAFKEMREENKMLLTNLESISDHTTREFIRCEQERIIKKRTQEQQQPSNAPTFYGQLFSDIGGSGSNLPDY</sequence>
<dbReference type="PANTHER" id="PTHR45125">
    <property type="entry name" value="F21J9.4-RELATED"/>
    <property type="match status" value="1"/>
</dbReference>
<accession>A0A6J0KPT6</accession>
<dbReference type="AlphaFoldDB" id="A0A6J0KPT6"/>
<proteinExistence type="predicted"/>
<gene>
    <name evidence="4" type="primary">LOC108821429</name>
</gene>
<dbReference type="InterPro" id="IPR029466">
    <property type="entry name" value="NAM-associated_C"/>
</dbReference>
<protein>
    <submittedName>
        <fullName evidence="4">Uncharacterized protein LOC108821429</fullName>
    </submittedName>
</protein>
<dbReference type="OrthoDB" id="1110820at2759"/>
<evidence type="ECO:0000313" key="4">
    <source>
        <dbReference type="RefSeq" id="XP_018449972.2"/>
    </source>
</evidence>
<feature type="region of interest" description="Disordered" evidence="1">
    <location>
        <begin position="243"/>
        <end position="274"/>
    </location>
</feature>
<feature type="compositionally biased region" description="Polar residues" evidence="1">
    <location>
        <begin position="117"/>
        <end position="128"/>
    </location>
</feature>
<dbReference type="GeneID" id="108821429"/>
<organism evidence="3 4">
    <name type="scientific">Raphanus sativus</name>
    <name type="common">Radish</name>
    <name type="synonym">Raphanus raphanistrum var. sativus</name>
    <dbReference type="NCBI Taxonomy" id="3726"/>
    <lineage>
        <taxon>Eukaryota</taxon>
        <taxon>Viridiplantae</taxon>
        <taxon>Streptophyta</taxon>
        <taxon>Embryophyta</taxon>
        <taxon>Tracheophyta</taxon>
        <taxon>Spermatophyta</taxon>
        <taxon>Magnoliopsida</taxon>
        <taxon>eudicotyledons</taxon>
        <taxon>Gunneridae</taxon>
        <taxon>Pentapetalae</taxon>
        <taxon>rosids</taxon>
        <taxon>malvids</taxon>
        <taxon>Brassicales</taxon>
        <taxon>Brassicaceae</taxon>
        <taxon>Brassiceae</taxon>
        <taxon>Raphanus</taxon>
    </lineage>
</organism>
<feature type="region of interest" description="Disordered" evidence="1">
    <location>
        <begin position="109"/>
        <end position="165"/>
    </location>
</feature>
<name>A0A6J0KPT6_RAPSA</name>
<dbReference type="Pfam" id="PF14303">
    <property type="entry name" value="NAM-associated"/>
    <property type="match status" value="1"/>
</dbReference>
<dbReference type="KEGG" id="rsz:108821429"/>